<keyword evidence="3" id="KW-1185">Reference proteome</keyword>
<name>W2TSJ6_NECAM</name>
<proteinExistence type="predicted"/>
<dbReference type="KEGG" id="nai:NECAME_06592"/>
<sequence length="73" mass="8593">MKDATNMIEALFEIYLFRKNATPRLVRGHEWMKEECARNPGQLQSTKRLPRRDLRGSKKSDASSLRLRYNLAK</sequence>
<gene>
    <name evidence="2" type="ORF">NECAME_06592</name>
</gene>
<feature type="region of interest" description="Disordered" evidence="1">
    <location>
        <begin position="37"/>
        <end position="73"/>
    </location>
</feature>
<dbReference type="AlphaFoldDB" id="W2TSJ6"/>
<accession>W2TSJ6</accession>
<evidence type="ECO:0000313" key="3">
    <source>
        <dbReference type="Proteomes" id="UP000053676"/>
    </source>
</evidence>
<evidence type="ECO:0000313" key="2">
    <source>
        <dbReference type="EMBL" id="ETN85045.1"/>
    </source>
</evidence>
<organism evidence="2 3">
    <name type="scientific">Necator americanus</name>
    <name type="common">Human hookworm</name>
    <dbReference type="NCBI Taxonomy" id="51031"/>
    <lineage>
        <taxon>Eukaryota</taxon>
        <taxon>Metazoa</taxon>
        <taxon>Ecdysozoa</taxon>
        <taxon>Nematoda</taxon>
        <taxon>Chromadorea</taxon>
        <taxon>Rhabditida</taxon>
        <taxon>Rhabditina</taxon>
        <taxon>Rhabditomorpha</taxon>
        <taxon>Strongyloidea</taxon>
        <taxon>Ancylostomatidae</taxon>
        <taxon>Bunostominae</taxon>
        <taxon>Necator</taxon>
    </lineage>
</organism>
<dbReference type="EMBL" id="KI657822">
    <property type="protein sequence ID" value="ETN85045.1"/>
    <property type="molecule type" value="Genomic_DNA"/>
</dbReference>
<reference evidence="3" key="1">
    <citation type="journal article" date="2014" name="Nat. Genet.">
        <title>Genome of the human hookworm Necator americanus.</title>
        <authorList>
            <person name="Tang Y.T."/>
            <person name="Gao X."/>
            <person name="Rosa B.A."/>
            <person name="Abubucker S."/>
            <person name="Hallsworth-Pepin K."/>
            <person name="Martin J."/>
            <person name="Tyagi R."/>
            <person name="Heizer E."/>
            <person name="Zhang X."/>
            <person name="Bhonagiri-Palsikar V."/>
            <person name="Minx P."/>
            <person name="Warren W.C."/>
            <person name="Wang Q."/>
            <person name="Zhan B."/>
            <person name="Hotez P.J."/>
            <person name="Sternberg P.W."/>
            <person name="Dougall A."/>
            <person name="Gaze S.T."/>
            <person name="Mulvenna J."/>
            <person name="Sotillo J."/>
            <person name="Ranganathan S."/>
            <person name="Rabelo E.M."/>
            <person name="Wilson R.K."/>
            <person name="Felgner P.L."/>
            <person name="Bethony J."/>
            <person name="Hawdon J.M."/>
            <person name="Gasser R.B."/>
            <person name="Loukas A."/>
            <person name="Mitreva M."/>
        </authorList>
    </citation>
    <scope>NUCLEOTIDE SEQUENCE [LARGE SCALE GENOMIC DNA]</scope>
</reference>
<evidence type="ECO:0000256" key="1">
    <source>
        <dbReference type="SAM" id="MobiDB-lite"/>
    </source>
</evidence>
<dbReference type="Proteomes" id="UP000053676">
    <property type="component" value="Unassembled WGS sequence"/>
</dbReference>
<protein>
    <submittedName>
        <fullName evidence="2">Uncharacterized protein</fullName>
    </submittedName>
</protein>
<feature type="compositionally biased region" description="Basic and acidic residues" evidence="1">
    <location>
        <begin position="51"/>
        <end position="61"/>
    </location>
</feature>